<comment type="caution">
    <text evidence="1">The sequence shown here is derived from an EMBL/GenBank/DDBJ whole genome shotgun (WGS) entry which is preliminary data.</text>
</comment>
<dbReference type="AlphaFoldDB" id="A0A2S6HSL9"/>
<reference evidence="1 2" key="1">
    <citation type="submission" date="2018-02" db="EMBL/GenBank/DDBJ databases">
        <title>Genomic Encyclopedia of Archaeal and Bacterial Type Strains, Phase II (KMG-II): from individual species to whole genera.</title>
        <authorList>
            <person name="Goeker M."/>
        </authorList>
    </citation>
    <scope>NUCLEOTIDE SEQUENCE [LARGE SCALE GENOMIC DNA]</scope>
    <source>
        <strain evidence="1 2">DSM 3808</strain>
    </source>
</reference>
<evidence type="ECO:0000313" key="2">
    <source>
        <dbReference type="Proteomes" id="UP000237749"/>
    </source>
</evidence>
<name>A0A2S6HSL9_9FIRM</name>
<organism evidence="1 2">
    <name type="scientific">Lacrimispora xylanisolvens</name>
    <dbReference type="NCBI Taxonomy" id="384636"/>
    <lineage>
        <taxon>Bacteria</taxon>
        <taxon>Bacillati</taxon>
        <taxon>Bacillota</taxon>
        <taxon>Clostridia</taxon>
        <taxon>Lachnospirales</taxon>
        <taxon>Lachnospiraceae</taxon>
        <taxon>Lacrimispora</taxon>
    </lineage>
</organism>
<protein>
    <submittedName>
        <fullName evidence="1">Uncharacterized protein</fullName>
    </submittedName>
</protein>
<dbReference type="Proteomes" id="UP000237749">
    <property type="component" value="Unassembled WGS sequence"/>
</dbReference>
<evidence type="ECO:0000313" key="1">
    <source>
        <dbReference type="EMBL" id="PPK80678.1"/>
    </source>
</evidence>
<gene>
    <name evidence="1" type="ORF">BXY41_106269</name>
</gene>
<sequence length="57" mass="6556">MKTTLILIYYEMEKLEALRQFQNVAELNADLEAVLQALYEKNVPAEVQERIESAGNI</sequence>
<keyword evidence="2" id="KW-1185">Reference proteome</keyword>
<dbReference type="EMBL" id="PTJA01000006">
    <property type="protein sequence ID" value="PPK80678.1"/>
    <property type="molecule type" value="Genomic_DNA"/>
</dbReference>
<accession>A0A2S6HSL9</accession>
<proteinExistence type="predicted"/>